<dbReference type="EMBL" id="CABIKO010000687">
    <property type="protein sequence ID" value="VVA38776.1"/>
    <property type="molecule type" value="Genomic_DNA"/>
</dbReference>
<evidence type="ECO:0000313" key="2">
    <source>
        <dbReference type="EMBL" id="VVA38776.1"/>
    </source>
</evidence>
<dbReference type="Proteomes" id="UP000327085">
    <property type="component" value="Chromosome 6"/>
</dbReference>
<evidence type="ECO:0000313" key="3">
    <source>
        <dbReference type="Proteomes" id="UP000327085"/>
    </source>
</evidence>
<protein>
    <submittedName>
        <fullName evidence="2">Uncharacterized protein</fullName>
    </submittedName>
</protein>
<accession>A0A5E4GG84</accession>
<name>A0A5E4GG84_PRUDU</name>
<dbReference type="Gramene" id="VVA38776">
    <property type="protein sequence ID" value="VVA38776"/>
    <property type="gene ID" value="Prudul26B016144"/>
</dbReference>
<dbReference type="InParanoid" id="A0A5E4GG84"/>
<reference evidence="3" key="1">
    <citation type="journal article" date="2020" name="Plant J.">
        <title>Transposons played a major role in the diversification between the closely related almond and peach genomes: results from the almond genome sequence.</title>
        <authorList>
            <person name="Alioto T."/>
            <person name="Alexiou K.G."/>
            <person name="Bardil A."/>
            <person name="Barteri F."/>
            <person name="Castanera R."/>
            <person name="Cruz F."/>
            <person name="Dhingra A."/>
            <person name="Duval H."/>
            <person name="Fernandez I Marti A."/>
            <person name="Frias L."/>
            <person name="Galan B."/>
            <person name="Garcia J.L."/>
            <person name="Howad W."/>
            <person name="Gomez-Garrido J."/>
            <person name="Gut M."/>
            <person name="Julca I."/>
            <person name="Morata J."/>
            <person name="Puigdomenech P."/>
            <person name="Ribeca P."/>
            <person name="Rubio Cabetas M.J."/>
            <person name="Vlasova A."/>
            <person name="Wirthensohn M."/>
            <person name="Garcia-Mas J."/>
            <person name="Gabaldon T."/>
            <person name="Casacuberta J.M."/>
            <person name="Arus P."/>
        </authorList>
    </citation>
    <scope>NUCLEOTIDE SEQUENCE [LARGE SCALE GENOMIC DNA]</scope>
    <source>
        <strain evidence="3">cv. Texas</strain>
    </source>
</reference>
<evidence type="ECO:0000256" key="1">
    <source>
        <dbReference type="SAM" id="MobiDB-lite"/>
    </source>
</evidence>
<gene>
    <name evidence="2" type="ORF">ALMOND_2B016144</name>
</gene>
<organism evidence="2 3">
    <name type="scientific">Prunus dulcis</name>
    <name type="common">Almond</name>
    <name type="synonym">Amygdalus dulcis</name>
    <dbReference type="NCBI Taxonomy" id="3755"/>
    <lineage>
        <taxon>Eukaryota</taxon>
        <taxon>Viridiplantae</taxon>
        <taxon>Streptophyta</taxon>
        <taxon>Embryophyta</taxon>
        <taxon>Tracheophyta</taxon>
        <taxon>Spermatophyta</taxon>
        <taxon>Magnoliopsida</taxon>
        <taxon>eudicotyledons</taxon>
        <taxon>Gunneridae</taxon>
        <taxon>Pentapetalae</taxon>
        <taxon>rosids</taxon>
        <taxon>fabids</taxon>
        <taxon>Rosales</taxon>
        <taxon>Rosaceae</taxon>
        <taxon>Amygdaloideae</taxon>
        <taxon>Amygdaleae</taxon>
        <taxon>Prunus</taxon>
    </lineage>
</organism>
<feature type="region of interest" description="Disordered" evidence="1">
    <location>
        <begin position="125"/>
        <end position="145"/>
    </location>
</feature>
<proteinExistence type="predicted"/>
<dbReference type="AlphaFoldDB" id="A0A5E4GG84"/>
<sequence>MDPIQGEDEYKGYEVGPERAVPLDLATYFDQVDQLGRELLLHEISFAVLTRPYLALETQRQIVKHKMRTFEMNVMVGHQFVMTDVTLDLMYQTVVAEFAEEQATLDLEIAVQPVMIPEGEMSAKLVHDGPHTVPPCVNSDSEEHT</sequence>